<reference evidence="10 11" key="1">
    <citation type="submission" date="2023-09" db="EMBL/GenBank/DDBJ databases">
        <authorList>
            <person name="Rey-Velasco X."/>
        </authorList>
    </citation>
    <scope>NUCLEOTIDE SEQUENCE [LARGE SCALE GENOMIC DNA]</scope>
    <source>
        <strain evidence="10 11">F388</strain>
    </source>
</reference>
<feature type="transmembrane region" description="Helical" evidence="8">
    <location>
        <begin position="12"/>
        <end position="32"/>
    </location>
</feature>
<keyword evidence="6 8" id="KW-1133">Transmembrane helix</keyword>
<keyword evidence="5 8" id="KW-0812">Transmembrane</keyword>
<feature type="transmembrane region" description="Helical" evidence="8">
    <location>
        <begin position="346"/>
        <end position="367"/>
    </location>
</feature>
<dbReference type="Pfam" id="PF13231">
    <property type="entry name" value="PMT_2"/>
    <property type="match status" value="1"/>
</dbReference>
<evidence type="ECO:0000256" key="6">
    <source>
        <dbReference type="ARBA" id="ARBA00022989"/>
    </source>
</evidence>
<dbReference type="PANTHER" id="PTHR33908:SF3">
    <property type="entry name" value="UNDECAPRENYL PHOSPHATE-ALPHA-4-AMINO-4-DEOXY-L-ARABINOSE ARABINOSYL TRANSFERASE"/>
    <property type="match status" value="1"/>
</dbReference>
<dbReference type="PANTHER" id="PTHR33908">
    <property type="entry name" value="MANNOSYLTRANSFERASE YKCB-RELATED"/>
    <property type="match status" value="1"/>
</dbReference>
<keyword evidence="2" id="KW-1003">Cell membrane</keyword>
<evidence type="ECO:0000256" key="1">
    <source>
        <dbReference type="ARBA" id="ARBA00004651"/>
    </source>
</evidence>
<keyword evidence="11" id="KW-1185">Reference proteome</keyword>
<feature type="transmembrane region" description="Helical" evidence="8">
    <location>
        <begin position="113"/>
        <end position="132"/>
    </location>
</feature>
<keyword evidence="4" id="KW-0808">Transferase</keyword>
<evidence type="ECO:0000256" key="3">
    <source>
        <dbReference type="ARBA" id="ARBA00022676"/>
    </source>
</evidence>
<dbReference type="RefSeq" id="WP_311353326.1">
    <property type="nucleotide sequence ID" value="NZ_JAVRHR010000007.1"/>
</dbReference>
<keyword evidence="3" id="KW-0328">Glycosyltransferase</keyword>
<evidence type="ECO:0000259" key="9">
    <source>
        <dbReference type="Pfam" id="PF13231"/>
    </source>
</evidence>
<evidence type="ECO:0000256" key="2">
    <source>
        <dbReference type="ARBA" id="ARBA00022475"/>
    </source>
</evidence>
<evidence type="ECO:0000313" key="10">
    <source>
        <dbReference type="EMBL" id="MDT0608590.1"/>
    </source>
</evidence>
<sequence>MKLINRKSPWIVFIFSILICLSFSGLYPIYILDEARNSEAAREMLASKDFIVPYFNGQLRTDKPPLHYFFMILGYKVFGINAFGARFFSGLFGALTILITFLSVRKYSDNKEAWIVTLILLSSLFFVQEFHLAVPDPYLIFFISASLFSFFHFYKSKSKKWLWFAYAAIGFGILTKGPIALVLPGLIIPAFLIFSNNFSFKTIFQFRPFIGLAIVLVIATPWYYLVHGATDGEWTKGFLFDHNISRFSSEKEGHGGLFFITPLFVILGMLPFSVFIIQGFDNAWKLRSQNNFLLFSFTTTAVTILFFSIASTKLPNYPMPCYPFIGVLIGNYLYRLSKKKSKSKSTTISLAALILISSVIPIAGFIALTLENQFFEVRFISLLLVITTIGTIVAFYFYGKADLKKTFLSIAGSWTLTGLCLFGIIYPTLTAKSPVSMALKIVNSESKIIVYQRIDSAFPINFNRVFEVTDKFIELESFLCHNPDGFILTNTRDKSAIKEFEKYTLILEQKALFENHITRIYKK</sequence>
<feature type="transmembrane region" description="Helical" evidence="8">
    <location>
        <begin position="257"/>
        <end position="280"/>
    </location>
</feature>
<dbReference type="InterPro" id="IPR050297">
    <property type="entry name" value="LipidA_mod_glycosyltrf_83"/>
</dbReference>
<evidence type="ECO:0000313" key="11">
    <source>
        <dbReference type="Proteomes" id="UP001255246"/>
    </source>
</evidence>
<keyword evidence="7 8" id="KW-0472">Membrane</keyword>
<dbReference type="Proteomes" id="UP001255246">
    <property type="component" value="Unassembled WGS sequence"/>
</dbReference>
<gene>
    <name evidence="10" type="ORF">RM706_16240</name>
</gene>
<feature type="transmembrane region" description="Helical" evidence="8">
    <location>
        <begin position="406"/>
        <end position="426"/>
    </location>
</feature>
<feature type="domain" description="Glycosyltransferase RgtA/B/C/D-like" evidence="9">
    <location>
        <begin position="62"/>
        <end position="224"/>
    </location>
</feature>
<proteinExistence type="predicted"/>
<feature type="transmembrane region" description="Helical" evidence="8">
    <location>
        <begin position="68"/>
        <end position="101"/>
    </location>
</feature>
<feature type="transmembrane region" description="Helical" evidence="8">
    <location>
        <begin position="161"/>
        <end position="180"/>
    </location>
</feature>
<organism evidence="10 11">
    <name type="scientific">Croceitalea rosinachiae</name>
    <dbReference type="NCBI Taxonomy" id="3075596"/>
    <lineage>
        <taxon>Bacteria</taxon>
        <taxon>Pseudomonadati</taxon>
        <taxon>Bacteroidota</taxon>
        <taxon>Flavobacteriia</taxon>
        <taxon>Flavobacteriales</taxon>
        <taxon>Flavobacteriaceae</taxon>
        <taxon>Croceitalea</taxon>
    </lineage>
</organism>
<comment type="subcellular location">
    <subcellularLocation>
        <location evidence="1">Cell membrane</location>
        <topology evidence="1">Multi-pass membrane protein</topology>
    </subcellularLocation>
</comment>
<accession>A0ABU3AEH5</accession>
<protein>
    <submittedName>
        <fullName evidence="10">Glycosyltransferase family 39 protein</fullName>
    </submittedName>
</protein>
<feature type="transmembrane region" description="Helical" evidence="8">
    <location>
        <begin position="138"/>
        <end position="154"/>
    </location>
</feature>
<feature type="transmembrane region" description="Helical" evidence="8">
    <location>
        <begin position="209"/>
        <end position="226"/>
    </location>
</feature>
<evidence type="ECO:0000256" key="5">
    <source>
        <dbReference type="ARBA" id="ARBA00022692"/>
    </source>
</evidence>
<comment type="caution">
    <text evidence="10">The sequence shown here is derived from an EMBL/GenBank/DDBJ whole genome shotgun (WGS) entry which is preliminary data.</text>
</comment>
<name>A0ABU3AEH5_9FLAO</name>
<dbReference type="InterPro" id="IPR038731">
    <property type="entry name" value="RgtA/B/C-like"/>
</dbReference>
<evidence type="ECO:0000256" key="8">
    <source>
        <dbReference type="SAM" id="Phobius"/>
    </source>
</evidence>
<dbReference type="EMBL" id="JAVRHR010000007">
    <property type="protein sequence ID" value="MDT0608590.1"/>
    <property type="molecule type" value="Genomic_DNA"/>
</dbReference>
<evidence type="ECO:0000256" key="4">
    <source>
        <dbReference type="ARBA" id="ARBA00022679"/>
    </source>
</evidence>
<evidence type="ECO:0000256" key="7">
    <source>
        <dbReference type="ARBA" id="ARBA00023136"/>
    </source>
</evidence>
<feature type="transmembrane region" description="Helical" evidence="8">
    <location>
        <begin position="379"/>
        <end position="399"/>
    </location>
</feature>
<feature type="transmembrane region" description="Helical" evidence="8">
    <location>
        <begin position="292"/>
        <end position="311"/>
    </location>
</feature>